<feature type="region of interest" description="Disordered" evidence="1">
    <location>
        <begin position="254"/>
        <end position="291"/>
    </location>
</feature>
<gene>
    <name evidence="2" type="ORF">N656DRAFT_374780</name>
</gene>
<dbReference type="AlphaFoldDB" id="A0AAN6QEK8"/>
<feature type="compositionally biased region" description="Pro residues" evidence="1">
    <location>
        <begin position="345"/>
        <end position="359"/>
    </location>
</feature>
<dbReference type="Proteomes" id="UP001302812">
    <property type="component" value="Unassembled WGS sequence"/>
</dbReference>
<keyword evidence="3" id="KW-1185">Reference proteome</keyword>
<reference evidence="2" key="1">
    <citation type="journal article" date="2023" name="Mol. Phylogenet. Evol.">
        <title>Genome-scale phylogeny and comparative genomics of the fungal order Sordariales.</title>
        <authorList>
            <person name="Hensen N."/>
            <person name="Bonometti L."/>
            <person name="Westerberg I."/>
            <person name="Brannstrom I.O."/>
            <person name="Guillou S."/>
            <person name="Cros-Aarteil S."/>
            <person name="Calhoun S."/>
            <person name="Haridas S."/>
            <person name="Kuo A."/>
            <person name="Mondo S."/>
            <person name="Pangilinan J."/>
            <person name="Riley R."/>
            <person name="LaButti K."/>
            <person name="Andreopoulos B."/>
            <person name="Lipzen A."/>
            <person name="Chen C."/>
            <person name="Yan M."/>
            <person name="Daum C."/>
            <person name="Ng V."/>
            <person name="Clum A."/>
            <person name="Steindorff A."/>
            <person name="Ohm R.A."/>
            <person name="Martin F."/>
            <person name="Silar P."/>
            <person name="Natvig D.O."/>
            <person name="Lalanne C."/>
            <person name="Gautier V."/>
            <person name="Ament-Velasquez S.L."/>
            <person name="Kruys A."/>
            <person name="Hutchinson M.I."/>
            <person name="Powell A.J."/>
            <person name="Barry K."/>
            <person name="Miller A.N."/>
            <person name="Grigoriev I.V."/>
            <person name="Debuchy R."/>
            <person name="Gladieux P."/>
            <person name="Hiltunen Thoren M."/>
            <person name="Johannesson H."/>
        </authorList>
    </citation>
    <scope>NUCLEOTIDE SEQUENCE</scope>
    <source>
        <strain evidence="2">CBS 508.74</strain>
    </source>
</reference>
<feature type="compositionally biased region" description="Polar residues" evidence="1">
    <location>
        <begin position="139"/>
        <end position="148"/>
    </location>
</feature>
<protein>
    <submittedName>
        <fullName evidence="2">Uncharacterized protein</fullName>
    </submittedName>
</protein>
<feature type="compositionally biased region" description="Polar residues" evidence="1">
    <location>
        <begin position="277"/>
        <end position="291"/>
    </location>
</feature>
<feature type="region of interest" description="Disordered" evidence="1">
    <location>
        <begin position="1"/>
        <end position="83"/>
    </location>
</feature>
<feature type="compositionally biased region" description="Basic and acidic residues" evidence="1">
    <location>
        <begin position="454"/>
        <end position="473"/>
    </location>
</feature>
<comment type="caution">
    <text evidence="2">The sequence shown here is derived from an EMBL/GenBank/DDBJ whole genome shotgun (WGS) entry which is preliminary data.</text>
</comment>
<feature type="region of interest" description="Disordered" evidence="1">
    <location>
        <begin position="310"/>
        <end position="375"/>
    </location>
</feature>
<feature type="compositionally biased region" description="Polar residues" evidence="1">
    <location>
        <begin position="29"/>
        <end position="38"/>
    </location>
</feature>
<reference evidence="2" key="2">
    <citation type="submission" date="2023-05" db="EMBL/GenBank/DDBJ databases">
        <authorList>
            <consortium name="Lawrence Berkeley National Laboratory"/>
            <person name="Steindorff A."/>
            <person name="Hensen N."/>
            <person name="Bonometti L."/>
            <person name="Westerberg I."/>
            <person name="Brannstrom I.O."/>
            <person name="Guillou S."/>
            <person name="Cros-Aarteil S."/>
            <person name="Calhoun S."/>
            <person name="Haridas S."/>
            <person name="Kuo A."/>
            <person name="Mondo S."/>
            <person name="Pangilinan J."/>
            <person name="Riley R."/>
            <person name="Labutti K."/>
            <person name="Andreopoulos B."/>
            <person name="Lipzen A."/>
            <person name="Chen C."/>
            <person name="Yanf M."/>
            <person name="Daum C."/>
            <person name="Ng V."/>
            <person name="Clum A."/>
            <person name="Ohm R."/>
            <person name="Martin F."/>
            <person name="Silar P."/>
            <person name="Natvig D."/>
            <person name="Lalanne C."/>
            <person name="Gautier V."/>
            <person name="Ament-Velasquez S.L."/>
            <person name="Kruys A."/>
            <person name="Hutchinson M.I."/>
            <person name="Powell A.J."/>
            <person name="Barry K."/>
            <person name="Miller A.N."/>
            <person name="Grigoriev I.V."/>
            <person name="Debuchy R."/>
            <person name="Gladieux P."/>
            <person name="Thoren M.H."/>
            <person name="Johannesson H."/>
        </authorList>
    </citation>
    <scope>NUCLEOTIDE SEQUENCE</scope>
    <source>
        <strain evidence="2">CBS 508.74</strain>
    </source>
</reference>
<dbReference type="EMBL" id="MU853360">
    <property type="protein sequence ID" value="KAK4108795.1"/>
    <property type="molecule type" value="Genomic_DNA"/>
</dbReference>
<accession>A0AAN6QEK8</accession>
<name>A0AAN6QEK8_9PEZI</name>
<evidence type="ECO:0000313" key="2">
    <source>
        <dbReference type="EMBL" id="KAK4108795.1"/>
    </source>
</evidence>
<feature type="region of interest" description="Disordered" evidence="1">
    <location>
        <begin position="390"/>
        <end position="485"/>
    </location>
</feature>
<feature type="compositionally biased region" description="Basic residues" evidence="1">
    <location>
        <begin position="157"/>
        <end position="168"/>
    </location>
</feature>
<dbReference type="GeneID" id="89933556"/>
<dbReference type="RefSeq" id="XP_064666365.1">
    <property type="nucleotide sequence ID" value="XM_064809432.1"/>
</dbReference>
<evidence type="ECO:0000313" key="3">
    <source>
        <dbReference type="Proteomes" id="UP001302812"/>
    </source>
</evidence>
<feature type="compositionally biased region" description="Polar residues" evidence="1">
    <location>
        <begin position="193"/>
        <end position="208"/>
    </location>
</feature>
<organism evidence="2 3">
    <name type="scientific">Canariomyces notabilis</name>
    <dbReference type="NCBI Taxonomy" id="2074819"/>
    <lineage>
        <taxon>Eukaryota</taxon>
        <taxon>Fungi</taxon>
        <taxon>Dikarya</taxon>
        <taxon>Ascomycota</taxon>
        <taxon>Pezizomycotina</taxon>
        <taxon>Sordariomycetes</taxon>
        <taxon>Sordariomycetidae</taxon>
        <taxon>Sordariales</taxon>
        <taxon>Chaetomiaceae</taxon>
        <taxon>Canariomyces</taxon>
    </lineage>
</organism>
<evidence type="ECO:0000256" key="1">
    <source>
        <dbReference type="SAM" id="MobiDB-lite"/>
    </source>
</evidence>
<feature type="compositionally biased region" description="Pro residues" evidence="1">
    <location>
        <begin position="254"/>
        <end position="268"/>
    </location>
</feature>
<feature type="region of interest" description="Disordered" evidence="1">
    <location>
        <begin position="134"/>
        <end position="214"/>
    </location>
</feature>
<proteinExistence type="predicted"/>
<sequence>MPFQNRPCLDSRADTSQPDGVQRRFLHPQKNSMSNFSYPRTKPVHSHQQDRPGDRASVGSDCSAPAMVEDHGSDFSTEDDCQDDRTGTDLWESFWRVQESCAKGADNQAAIDTTVESGHDSDTAMVQEALLTTRDRTPGTETQGCSLSQPVNQLRPRQQRPRTPKSKPRASYSLFPSSSTDKRRPTPLRLSPGVQQRASGPSQSSARNVSKDAKGDLACGDAMLASKPTSPTVAARSSSPEIFVAAGSFDPVPVLPRTPPISPQPSPPVSIRDKSSPSEATSPQRLRTGLRSPSLNNLRHRYLSRVPTRSSPALARLAKRESQSKLSVGEPQVQTRITPDLYARPLPPLPAAERPPSPPHISVFETDSDDEEDGSDTKRFARRLMQGLVHHHHHDVDRDHRRRNKSPFSDHKRSVSDEGPVSSKERGGSGSRMGLNRAVHAARHRRSGIVSMDLPREEAQQYHFEPELPEGRSRGWSRIFSRRRG</sequence>